<reference evidence="8 9" key="1">
    <citation type="submission" date="2019-01" db="EMBL/GenBank/DDBJ databases">
        <authorList>
            <person name="Chen W.-M."/>
        </authorList>
    </citation>
    <scope>NUCLEOTIDE SEQUENCE [LARGE SCALE GENOMIC DNA]</scope>
    <source>
        <strain evidence="8 9">CCP-7</strain>
    </source>
</reference>
<evidence type="ECO:0000256" key="1">
    <source>
        <dbReference type="ARBA" id="ARBA00022670"/>
    </source>
</evidence>
<evidence type="ECO:0000256" key="6">
    <source>
        <dbReference type="RuleBase" id="RU003797"/>
    </source>
</evidence>
<dbReference type="GO" id="GO:0006508">
    <property type="term" value="P:proteolysis"/>
    <property type="evidence" value="ECO:0007669"/>
    <property type="project" value="UniProtKB-KW"/>
</dbReference>
<comment type="caution">
    <text evidence="8">The sequence shown here is derived from an EMBL/GenBank/DDBJ whole genome shotgun (WGS) entry which is preliminary data.</text>
</comment>
<sequence length="221" mass="23791">MGLSDAGGLGDWGSGEPFQGDAQGRALLESLLQPFGWCRAETLSAQLIEEFGSLPSIFAAGPDALTAAVPDEPGIAGFLMIVRSTMLHCLRTQARRGPVFSTSEALIDYLKLSMAYDPAEHLRVLFLNASNCLLRDEVMGKGSVTQAPIYPREIMKRALELGSTALILVHNHPSGDPLPSRGDVEATERIVAAASVLDIAIHDHLVISRNGWTSFRERGLL</sequence>
<proteinExistence type="inferred from homology"/>
<keyword evidence="3" id="KW-0378">Hydrolase</keyword>
<organism evidence="8 9">
    <name type="scientific">Sphingomonas crocodyli</name>
    <dbReference type="NCBI Taxonomy" id="1979270"/>
    <lineage>
        <taxon>Bacteria</taxon>
        <taxon>Pseudomonadati</taxon>
        <taxon>Pseudomonadota</taxon>
        <taxon>Alphaproteobacteria</taxon>
        <taxon>Sphingomonadales</taxon>
        <taxon>Sphingomonadaceae</taxon>
        <taxon>Sphingomonas</taxon>
    </lineage>
</organism>
<keyword evidence="2" id="KW-0479">Metal-binding</keyword>
<evidence type="ECO:0000256" key="3">
    <source>
        <dbReference type="ARBA" id="ARBA00022801"/>
    </source>
</evidence>
<evidence type="ECO:0000313" key="9">
    <source>
        <dbReference type="Proteomes" id="UP000282971"/>
    </source>
</evidence>
<gene>
    <name evidence="8" type="primary">radC</name>
    <name evidence="8" type="ORF">EOD43_00720</name>
</gene>
<dbReference type="PANTHER" id="PTHR30471:SF3">
    <property type="entry name" value="UPF0758 PROTEIN YEES-RELATED"/>
    <property type="match status" value="1"/>
</dbReference>
<evidence type="ECO:0000313" key="8">
    <source>
        <dbReference type="EMBL" id="RVT94979.1"/>
    </source>
</evidence>
<dbReference type="SUPFAM" id="SSF102712">
    <property type="entry name" value="JAB1/MPN domain"/>
    <property type="match status" value="1"/>
</dbReference>
<dbReference type="OrthoDB" id="9804482at2"/>
<dbReference type="RefSeq" id="WP_127744557.1">
    <property type="nucleotide sequence ID" value="NZ_SACN01000001.1"/>
</dbReference>
<evidence type="ECO:0000259" key="7">
    <source>
        <dbReference type="PROSITE" id="PS50249"/>
    </source>
</evidence>
<evidence type="ECO:0000256" key="5">
    <source>
        <dbReference type="ARBA" id="ARBA00023049"/>
    </source>
</evidence>
<dbReference type="InterPro" id="IPR025657">
    <property type="entry name" value="RadC_JAB"/>
</dbReference>
<keyword evidence="9" id="KW-1185">Reference proteome</keyword>
<dbReference type="AlphaFoldDB" id="A0A437MBF0"/>
<evidence type="ECO:0000256" key="2">
    <source>
        <dbReference type="ARBA" id="ARBA00022723"/>
    </source>
</evidence>
<accession>A0A437MBF0</accession>
<feature type="domain" description="MPN" evidence="7">
    <location>
        <begin position="99"/>
        <end position="221"/>
    </location>
</feature>
<keyword evidence="5" id="KW-0482">Metalloprotease</keyword>
<dbReference type="InterPro" id="IPR001405">
    <property type="entry name" value="UPF0758"/>
</dbReference>
<dbReference type="NCBIfam" id="TIGR00608">
    <property type="entry name" value="radc"/>
    <property type="match status" value="1"/>
</dbReference>
<dbReference type="GO" id="GO:0046872">
    <property type="term" value="F:metal ion binding"/>
    <property type="evidence" value="ECO:0007669"/>
    <property type="project" value="UniProtKB-KW"/>
</dbReference>
<dbReference type="PROSITE" id="PS01302">
    <property type="entry name" value="UPF0758"/>
    <property type="match status" value="1"/>
</dbReference>
<dbReference type="EMBL" id="SACN01000001">
    <property type="protein sequence ID" value="RVT94979.1"/>
    <property type="molecule type" value="Genomic_DNA"/>
</dbReference>
<keyword evidence="4" id="KW-0862">Zinc</keyword>
<dbReference type="Pfam" id="PF04002">
    <property type="entry name" value="RadC"/>
    <property type="match status" value="1"/>
</dbReference>
<dbReference type="PROSITE" id="PS50249">
    <property type="entry name" value="MPN"/>
    <property type="match status" value="1"/>
</dbReference>
<dbReference type="CDD" id="cd08071">
    <property type="entry name" value="MPN_DUF2466"/>
    <property type="match status" value="1"/>
</dbReference>
<name>A0A437MBF0_9SPHN</name>
<comment type="similarity">
    <text evidence="6">Belongs to the UPF0758 family.</text>
</comment>
<dbReference type="InterPro" id="IPR020891">
    <property type="entry name" value="UPF0758_CS"/>
</dbReference>
<dbReference type="PANTHER" id="PTHR30471">
    <property type="entry name" value="DNA REPAIR PROTEIN RADC"/>
    <property type="match status" value="1"/>
</dbReference>
<dbReference type="InterPro" id="IPR037518">
    <property type="entry name" value="MPN"/>
</dbReference>
<evidence type="ECO:0000256" key="4">
    <source>
        <dbReference type="ARBA" id="ARBA00022833"/>
    </source>
</evidence>
<dbReference type="Proteomes" id="UP000282971">
    <property type="component" value="Unassembled WGS sequence"/>
</dbReference>
<dbReference type="Gene3D" id="3.40.140.10">
    <property type="entry name" value="Cytidine Deaminase, domain 2"/>
    <property type="match status" value="1"/>
</dbReference>
<protein>
    <submittedName>
        <fullName evidence="8">DNA repair protein RadC</fullName>
    </submittedName>
</protein>
<keyword evidence="1" id="KW-0645">Protease</keyword>
<dbReference type="GO" id="GO:0008237">
    <property type="term" value="F:metallopeptidase activity"/>
    <property type="evidence" value="ECO:0007669"/>
    <property type="project" value="UniProtKB-KW"/>
</dbReference>